<comment type="caution">
    <text evidence="1">The sequence shown here is derived from an EMBL/GenBank/DDBJ whole genome shotgun (WGS) entry which is preliminary data.</text>
</comment>
<evidence type="ECO:0000313" key="1">
    <source>
        <dbReference type="EMBL" id="KAL3386920.1"/>
    </source>
</evidence>
<keyword evidence="2" id="KW-1185">Reference proteome</keyword>
<reference evidence="1 2" key="1">
    <citation type="journal article" date="2024" name="bioRxiv">
        <title>A reference genome for Trichogramma kaykai: A tiny desert-dwelling parasitoid wasp with competing sex-ratio distorters.</title>
        <authorList>
            <person name="Culotta J."/>
            <person name="Lindsey A.R."/>
        </authorList>
    </citation>
    <scope>NUCLEOTIDE SEQUENCE [LARGE SCALE GENOMIC DNA]</scope>
    <source>
        <strain evidence="1 2">KSX58</strain>
    </source>
</reference>
<accession>A0ABD2W1L9</accession>
<dbReference type="EMBL" id="JBJJXI010000142">
    <property type="protein sequence ID" value="KAL3386920.1"/>
    <property type="molecule type" value="Genomic_DNA"/>
</dbReference>
<sequence>MKTFLIEIEAELNSRPLYDQSSDPNDPFVITPSRLLNGRNLNTLPEKSFLSVPDNRLSTNNFITKIKQDSCHKEYLNELQIRQKCHEIIAELTIGFVIILINNVNSSIPTGRSY</sequence>
<protein>
    <submittedName>
        <fullName evidence="1">Uncharacterized protein</fullName>
    </submittedName>
</protein>
<gene>
    <name evidence="1" type="ORF">TKK_017691</name>
</gene>
<dbReference type="AlphaFoldDB" id="A0ABD2W1L9"/>
<dbReference type="Proteomes" id="UP001627154">
    <property type="component" value="Unassembled WGS sequence"/>
</dbReference>
<organism evidence="1 2">
    <name type="scientific">Trichogramma kaykai</name>
    <dbReference type="NCBI Taxonomy" id="54128"/>
    <lineage>
        <taxon>Eukaryota</taxon>
        <taxon>Metazoa</taxon>
        <taxon>Ecdysozoa</taxon>
        <taxon>Arthropoda</taxon>
        <taxon>Hexapoda</taxon>
        <taxon>Insecta</taxon>
        <taxon>Pterygota</taxon>
        <taxon>Neoptera</taxon>
        <taxon>Endopterygota</taxon>
        <taxon>Hymenoptera</taxon>
        <taxon>Apocrita</taxon>
        <taxon>Proctotrupomorpha</taxon>
        <taxon>Chalcidoidea</taxon>
        <taxon>Trichogrammatidae</taxon>
        <taxon>Trichogramma</taxon>
    </lineage>
</organism>
<proteinExistence type="predicted"/>
<evidence type="ECO:0000313" key="2">
    <source>
        <dbReference type="Proteomes" id="UP001627154"/>
    </source>
</evidence>
<name>A0ABD2W1L9_9HYME</name>